<dbReference type="InterPro" id="IPR006439">
    <property type="entry name" value="HAD-SF_hydro_IA"/>
</dbReference>
<dbReference type="Gene3D" id="3.40.50.1000">
    <property type="entry name" value="HAD superfamily/HAD-like"/>
    <property type="match status" value="1"/>
</dbReference>
<protein>
    <submittedName>
        <fullName evidence="3">2-haloalkanoic acid dehalogenase</fullName>
        <ecNumber evidence="3">3.8.1.2</ecNumber>
    </submittedName>
</protein>
<dbReference type="GeneID" id="57132953"/>
<dbReference type="InterPro" id="IPR023214">
    <property type="entry name" value="HAD_sf"/>
</dbReference>
<reference evidence="3 5" key="2">
    <citation type="submission" date="2018-02" db="EMBL/GenBank/DDBJ databases">
        <authorList>
            <person name="Rodrigo-Torres L."/>
            <person name="Arahal R. D."/>
            <person name="Lucena T."/>
        </authorList>
    </citation>
    <scope>NUCLEOTIDE SEQUENCE [LARGE SCALE GENOMIC DNA]</scope>
    <source>
        <strain evidence="3 5">CECT 9267</strain>
    </source>
</reference>
<comment type="caution">
    <text evidence="3">The sequence shown here is derived from an EMBL/GenBank/DDBJ whole genome shotgun (WGS) entry which is preliminary data.</text>
</comment>
<organism evidence="3 5">
    <name type="scientific">Latilactobacillus sakei</name>
    <name type="common">Lactobacillus sakei</name>
    <dbReference type="NCBI Taxonomy" id="1599"/>
    <lineage>
        <taxon>Bacteria</taxon>
        <taxon>Bacillati</taxon>
        <taxon>Bacillota</taxon>
        <taxon>Bacilli</taxon>
        <taxon>Lactobacillales</taxon>
        <taxon>Lactobacillaceae</taxon>
        <taxon>Latilactobacillus</taxon>
    </lineage>
</organism>
<dbReference type="GO" id="GO:0018784">
    <property type="term" value="F:(S)-2-haloacid dehalogenase activity"/>
    <property type="evidence" value="ECO:0007669"/>
    <property type="project" value="UniProtKB-EC"/>
</dbReference>
<dbReference type="InterPro" id="IPR036412">
    <property type="entry name" value="HAD-like_sf"/>
</dbReference>
<dbReference type="PRINTS" id="PR00413">
    <property type="entry name" value="HADHALOGNASE"/>
</dbReference>
<dbReference type="SFLD" id="SFLDG01129">
    <property type="entry name" value="C1.5:_HAD__Beta-PGM__Phosphata"/>
    <property type="match status" value="1"/>
</dbReference>
<dbReference type="Proteomes" id="UP000234349">
    <property type="component" value="Unassembled WGS sequence"/>
</dbReference>
<dbReference type="EMBL" id="OKRC01000006">
    <property type="protein sequence ID" value="SPE21422.1"/>
    <property type="molecule type" value="Genomic_DNA"/>
</dbReference>
<reference evidence="2 4" key="1">
    <citation type="submission" date="2016-09" db="EMBL/GenBank/DDBJ databases">
        <authorList>
            <person name="Inglin R.C."/>
        </authorList>
    </citation>
    <scope>NUCLEOTIDE SEQUENCE [LARGE SCALE GENOMIC DNA]</scope>
    <source>
        <strain evidence="2 4">RI-517</strain>
    </source>
</reference>
<evidence type="ECO:0000256" key="1">
    <source>
        <dbReference type="ARBA" id="ARBA00022801"/>
    </source>
</evidence>
<dbReference type="Proteomes" id="UP000239650">
    <property type="component" value="Unassembled WGS sequence"/>
</dbReference>
<name>A0AAE8J5E9_LATSK</name>
<dbReference type="Pfam" id="PF00702">
    <property type="entry name" value="Hydrolase"/>
    <property type="match status" value="1"/>
</dbReference>
<evidence type="ECO:0000313" key="3">
    <source>
        <dbReference type="EMBL" id="SPE21422.1"/>
    </source>
</evidence>
<dbReference type="SFLD" id="SFLDS00003">
    <property type="entry name" value="Haloacid_Dehalogenase"/>
    <property type="match status" value="1"/>
</dbReference>
<gene>
    <name evidence="2" type="ORF">CUR37_06320</name>
    <name evidence="3" type="ORF">LAS9267_01306</name>
</gene>
<dbReference type="Gene3D" id="1.10.150.240">
    <property type="entry name" value="Putative phosphatase, domain 2"/>
    <property type="match status" value="1"/>
</dbReference>
<evidence type="ECO:0000313" key="5">
    <source>
        <dbReference type="Proteomes" id="UP000239650"/>
    </source>
</evidence>
<dbReference type="AlphaFoldDB" id="A0AAE8J5E9"/>
<dbReference type="EC" id="3.8.1.2" evidence="3"/>
<dbReference type="EMBL" id="MKGH01000028">
    <property type="protein sequence ID" value="PKX77689.1"/>
    <property type="molecule type" value="Genomic_DNA"/>
</dbReference>
<keyword evidence="1 3" id="KW-0378">Hydrolase</keyword>
<dbReference type="InterPro" id="IPR023198">
    <property type="entry name" value="PGP-like_dom2"/>
</dbReference>
<dbReference type="SUPFAM" id="SSF56784">
    <property type="entry name" value="HAD-like"/>
    <property type="match status" value="1"/>
</dbReference>
<dbReference type="InterPro" id="IPR051540">
    <property type="entry name" value="S-2-haloacid_dehalogenase"/>
</dbReference>
<dbReference type="PANTHER" id="PTHR43316">
    <property type="entry name" value="HYDROLASE, HALOACID DELAHOGENASE-RELATED"/>
    <property type="match status" value="1"/>
</dbReference>
<evidence type="ECO:0000313" key="2">
    <source>
        <dbReference type="EMBL" id="PKX77689.1"/>
    </source>
</evidence>
<evidence type="ECO:0000313" key="4">
    <source>
        <dbReference type="Proteomes" id="UP000234349"/>
    </source>
</evidence>
<dbReference type="PANTHER" id="PTHR43316:SF3">
    <property type="entry name" value="HALOACID DEHALOGENASE, TYPE II (AFU_ORTHOLOGUE AFUA_2G07750)-RELATED"/>
    <property type="match status" value="1"/>
</dbReference>
<accession>A0AAE8J5E9</accession>
<dbReference type="OMA" id="FESWEDR"/>
<sequence>MIKLITFDCYGTLVDTAPFYEAAGEIGVQHQIDRGLFQKAFELYEDRMMYGEYFMPYEQVIEQALRYCAHDFNYEYENADLTQMLTVQANLKVFPEVIDFLKTMKAKGIQLGIMTDASLPILKQNLAQIPVEFDYLYTSDQLNCYKPTLNFFGQVADQLMVTNEEHLHIAAGYWWDIIPCQHLNWQRIWVNRKQAQALPTTVMQHEVADLTAAIDLI</sequence>
<proteinExistence type="predicted"/>
<dbReference type="RefSeq" id="WP_011373866.1">
    <property type="nucleotide sequence ID" value="NZ_AP017931.1"/>
</dbReference>